<evidence type="ECO:0000313" key="6">
    <source>
        <dbReference type="EMBL" id="CAB4584155.1"/>
    </source>
</evidence>
<name>A0A6J6F9H7_9ZZZZ</name>
<accession>A0A6J6F9H7</accession>
<keyword evidence="1" id="KW-0479">Metal-binding</keyword>
<organism evidence="6">
    <name type="scientific">freshwater metagenome</name>
    <dbReference type="NCBI Taxonomy" id="449393"/>
    <lineage>
        <taxon>unclassified sequences</taxon>
        <taxon>metagenomes</taxon>
        <taxon>ecological metagenomes</taxon>
    </lineage>
</organism>
<dbReference type="PANTHER" id="PTHR33823">
    <property type="entry name" value="RNA POLYMERASE-BINDING TRANSCRIPTION FACTOR DKSA-RELATED"/>
    <property type="match status" value="1"/>
</dbReference>
<gene>
    <name evidence="6" type="ORF">UFOPK1726_01115</name>
</gene>
<feature type="domain" description="Zinc finger DksA/TraR C4-type" evidence="5">
    <location>
        <begin position="98"/>
        <end position="132"/>
    </location>
</feature>
<dbReference type="InterPro" id="IPR000962">
    <property type="entry name" value="Znf_DskA_TraR"/>
</dbReference>
<dbReference type="PANTHER" id="PTHR33823:SF2">
    <property type="entry name" value="RNA POLYMERASE-BINDING TRANSCRIPTION FACTOR DKSA"/>
    <property type="match status" value="1"/>
</dbReference>
<dbReference type="InterPro" id="IPR020458">
    <property type="entry name" value="Znf_DskA_TraR_CS"/>
</dbReference>
<evidence type="ECO:0000256" key="2">
    <source>
        <dbReference type="ARBA" id="ARBA00022771"/>
    </source>
</evidence>
<proteinExistence type="predicted"/>
<evidence type="ECO:0000256" key="4">
    <source>
        <dbReference type="SAM" id="MobiDB-lite"/>
    </source>
</evidence>
<evidence type="ECO:0000256" key="3">
    <source>
        <dbReference type="ARBA" id="ARBA00022833"/>
    </source>
</evidence>
<protein>
    <submittedName>
        <fullName evidence="6">Unannotated protein</fullName>
    </submittedName>
</protein>
<keyword evidence="2" id="KW-0863">Zinc-finger</keyword>
<evidence type="ECO:0000256" key="1">
    <source>
        <dbReference type="ARBA" id="ARBA00022723"/>
    </source>
</evidence>
<dbReference type="Pfam" id="PF01258">
    <property type="entry name" value="zf-dskA_traR"/>
    <property type="match status" value="1"/>
</dbReference>
<dbReference type="GO" id="GO:0008270">
    <property type="term" value="F:zinc ion binding"/>
    <property type="evidence" value="ECO:0007669"/>
    <property type="project" value="UniProtKB-KW"/>
</dbReference>
<dbReference type="Gene3D" id="1.20.120.910">
    <property type="entry name" value="DksA, coiled-coil domain"/>
    <property type="match status" value="1"/>
</dbReference>
<dbReference type="EMBL" id="CAEZTT010000162">
    <property type="protein sequence ID" value="CAB4584155.1"/>
    <property type="molecule type" value="Genomic_DNA"/>
</dbReference>
<dbReference type="InterPro" id="IPR037187">
    <property type="entry name" value="DnaK_N"/>
</dbReference>
<sequence length="135" mass="14662">MAKDPNALPTRKGERAWSEKDVESVRSALAADLTELTEEMAAAEAQAAAIAAGMGDTSDDQAEAGSYMVEREYQLGIIENAKEQLMQVQEAMARFDRGEYGICDNCNQPIGKARLLAYPRATQCVECKKAEEAQG</sequence>
<reference evidence="6" key="1">
    <citation type="submission" date="2020-05" db="EMBL/GenBank/DDBJ databases">
        <authorList>
            <person name="Chiriac C."/>
            <person name="Salcher M."/>
            <person name="Ghai R."/>
            <person name="Kavagutti S V."/>
        </authorList>
    </citation>
    <scope>NUCLEOTIDE SEQUENCE</scope>
</reference>
<evidence type="ECO:0000259" key="5">
    <source>
        <dbReference type="Pfam" id="PF01258"/>
    </source>
</evidence>
<dbReference type="SUPFAM" id="SSF109635">
    <property type="entry name" value="DnaK suppressor protein DksA, alpha-hairpin domain"/>
    <property type="match status" value="1"/>
</dbReference>
<dbReference type="PROSITE" id="PS01102">
    <property type="entry name" value="ZF_DKSA_1"/>
    <property type="match status" value="1"/>
</dbReference>
<dbReference type="PROSITE" id="PS51128">
    <property type="entry name" value="ZF_DKSA_2"/>
    <property type="match status" value="1"/>
</dbReference>
<dbReference type="AlphaFoldDB" id="A0A6J6F9H7"/>
<keyword evidence="3" id="KW-0862">Zinc</keyword>
<feature type="compositionally biased region" description="Basic and acidic residues" evidence="4">
    <location>
        <begin position="11"/>
        <end position="21"/>
    </location>
</feature>
<dbReference type="SUPFAM" id="SSF57716">
    <property type="entry name" value="Glucocorticoid receptor-like (DNA-binding domain)"/>
    <property type="match status" value="1"/>
</dbReference>
<feature type="region of interest" description="Disordered" evidence="4">
    <location>
        <begin position="1"/>
        <end position="21"/>
    </location>
</feature>